<gene>
    <name evidence="5" type="ORF">AC482_04805</name>
</gene>
<dbReference type="InterPro" id="IPR043138">
    <property type="entry name" value="GGT_lsub"/>
</dbReference>
<dbReference type="InterPro" id="IPR043137">
    <property type="entry name" value="GGT_ssub_C"/>
</dbReference>
<dbReference type="GO" id="GO:0036374">
    <property type="term" value="F:glutathione hydrolase activity"/>
    <property type="evidence" value="ECO:0007669"/>
    <property type="project" value="InterPro"/>
</dbReference>
<organism evidence="5 6">
    <name type="scientific">miscellaneous Crenarchaeota group-15 archaeon DG-45</name>
    <dbReference type="NCBI Taxonomy" id="1685127"/>
    <lineage>
        <taxon>Archaea</taxon>
        <taxon>Candidatus Bathyarchaeota</taxon>
        <taxon>MCG-15</taxon>
    </lineage>
</organism>
<dbReference type="NCBIfam" id="TIGR00066">
    <property type="entry name" value="g_glut_trans"/>
    <property type="match status" value="1"/>
</dbReference>
<dbReference type="Gene3D" id="3.60.20.40">
    <property type="match status" value="1"/>
</dbReference>
<dbReference type="GO" id="GO:0006751">
    <property type="term" value="P:glutathione catabolic process"/>
    <property type="evidence" value="ECO:0007669"/>
    <property type="project" value="InterPro"/>
</dbReference>
<dbReference type="GO" id="GO:0016746">
    <property type="term" value="F:acyltransferase activity"/>
    <property type="evidence" value="ECO:0007669"/>
    <property type="project" value="UniProtKB-KW"/>
</dbReference>
<dbReference type="InterPro" id="IPR000101">
    <property type="entry name" value="GGT_peptidase"/>
</dbReference>
<evidence type="ECO:0000256" key="1">
    <source>
        <dbReference type="ARBA" id="ARBA00022679"/>
    </source>
</evidence>
<comment type="caution">
    <text evidence="5">The sequence shown here is derived from an EMBL/GenBank/DDBJ whole genome shotgun (WGS) entry which is preliminary data.</text>
</comment>
<keyword evidence="4" id="KW-0012">Acyltransferase</keyword>
<dbReference type="PANTHER" id="PTHR43199">
    <property type="entry name" value="GLUTATHIONE HYDROLASE"/>
    <property type="match status" value="1"/>
</dbReference>
<evidence type="ECO:0000256" key="3">
    <source>
        <dbReference type="ARBA" id="ARBA00023145"/>
    </source>
</evidence>
<dbReference type="Gene3D" id="1.10.246.130">
    <property type="match status" value="1"/>
</dbReference>
<keyword evidence="2" id="KW-0378">Hydrolase</keyword>
<evidence type="ECO:0000313" key="6">
    <source>
        <dbReference type="Proteomes" id="UP000037210"/>
    </source>
</evidence>
<reference evidence="5 6" key="1">
    <citation type="submission" date="2015-06" db="EMBL/GenBank/DDBJ databases">
        <title>New insights into the roles of widespread benthic archaea in carbon and nitrogen cycling.</title>
        <authorList>
            <person name="Lazar C.S."/>
            <person name="Baker B.J."/>
            <person name="Seitz K.W."/>
            <person name="Hyde A.S."/>
            <person name="Dick G.J."/>
            <person name="Hinrichs K.-U."/>
            <person name="Teske A.P."/>
        </authorList>
    </citation>
    <scope>NUCLEOTIDE SEQUENCE [LARGE SCALE GENOMIC DNA]</scope>
    <source>
        <strain evidence="5">DG-45</strain>
    </source>
</reference>
<dbReference type="Pfam" id="PF01019">
    <property type="entry name" value="G_glu_transpept"/>
    <property type="match status" value="1"/>
</dbReference>
<dbReference type="SUPFAM" id="SSF56235">
    <property type="entry name" value="N-terminal nucleophile aminohydrolases (Ntn hydrolases)"/>
    <property type="match status" value="1"/>
</dbReference>
<protein>
    <submittedName>
        <fullName evidence="5">Gamma-glutamyltransferase</fullName>
    </submittedName>
</protein>
<dbReference type="AlphaFoldDB" id="A0A0M0BNE0"/>
<name>A0A0M0BNE0_9ARCH</name>
<dbReference type="PATRIC" id="fig|1685127.3.peg.1284"/>
<accession>A0A0M0BNE0</accession>
<keyword evidence="3" id="KW-0865">Zymogen</keyword>
<dbReference type="PANTHER" id="PTHR43199:SF1">
    <property type="entry name" value="GLUTATHIONE HYDROLASE PROENZYME"/>
    <property type="match status" value="1"/>
</dbReference>
<evidence type="ECO:0000256" key="2">
    <source>
        <dbReference type="ARBA" id="ARBA00022801"/>
    </source>
</evidence>
<dbReference type="InterPro" id="IPR051792">
    <property type="entry name" value="GGT_bact"/>
</dbReference>
<dbReference type="Proteomes" id="UP000037210">
    <property type="component" value="Unassembled WGS sequence"/>
</dbReference>
<dbReference type="EMBL" id="LFWZ01000042">
    <property type="protein sequence ID" value="KON30092.1"/>
    <property type="molecule type" value="Genomic_DNA"/>
</dbReference>
<dbReference type="InterPro" id="IPR029055">
    <property type="entry name" value="Ntn_hydrolases_N"/>
</dbReference>
<evidence type="ECO:0000256" key="4">
    <source>
        <dbReference type="ARBA" id="ARBA00023315"/>
    </source>
</evidence>
<proteinExistence type="predicted"/>
<dbReference type="PRINTS" id="PR01210">
    <property type="entry name" value="GGTRANSPTASE"/>
</dbReference>
<sequence>MDIDAAPKLKPPSDLLFKTHKREVAASRGVVAANHPLASAAGVEAIARGGNAFDGAVAALFALTVVEPMMVGIFGAGFFVLRVAETGNIETVDNYATAPKAATEDMYVPLDRRQPGQYLFEAVGRKNTVGHLSVATPGALKAWEHVVEEHGALGLAEVMEPAIRFARGGFRASPYLVHCIESARSDLELFPETAAVFLPGGSPPTPGDIIVMPEYAETLEKIARGGSDVLYRGELARAVVDDMEGNGGILALDDLAEYELIMRRPIRGKYRGSYEVYSVSPVSSGGAHIVQMLNILERFDVASLGFGSPGHLHLLAEALKMAFADRQQYMGDPERVLVPVAGLTSKRYAGELAKRLSIEAAGRYSPGEPMLFEGGGEHTTHVSAMDSDGNMVAATQTIHQLFGSKVTTPGTGMLLNDCMCLFDPRPGRANSVAGGKRMLSSMSPTVVLRDGDPFMCLGTPGGTRIFASVCQAIVNVVDFGMTIQQAVEAPRIWTMGIPGTDGEKLHVEPGFPEETLDGLRARGHEVVEMPRIAGGMNGILVDPVTGLMHGGACWRADGTPMGVSGGLAHPRAMEPTPPV</sequence>
<keyword evidence="1 5" id="KW-0808">Transferase</keyword>
<evidence type="ECO:0000313" key="5">
    <source>
        <dbReference type="EMBL" id="KON30092.1"/>
    </source>
</evidence>